<feature type="region of interest" description="Disordered" evidence="1">
    <location>
        <begin position="167"/>
        <end position="289"/>
    </location>
</feature>
<protein>
    <submittedName>
        <fullName evidence="2">Uncharacterized protein</fullName>
    </submittedName>
</protein>
<keyword evidence="3" id="KW-1185">Reference proteome</keyword>
<evidence type="ECO:0000313" key="3">
    <source>
        <dbReference type="Proteomes" id="UP000054270"/>
    </source>
</evidence>
<evidence type="ECO:0000313" key="2">
    <source>
        <dbReference type="EMBL" id="KJA23872.1"/>
    </source>
</evidence>
<dbReference type="Proteomes" id="UP000054270">
    <property type="component" value="Unassembled WGS sequence"/>
</dbReference>
<accession>A0A0D2L9H6</accession>
<sequence length="351" mass="40056">MTKIKHEVVNWAKDPTKDQRLLDWLDENETEREVLFSITGVDRKNPGKTLSGYTPNKKLCGERAAAGIFLPDVDHNLWLRCQQYPEHYGQVVIYHINYQWKEKYRVFNNKIGAAASILPYSEIRVDGELHMRIEKLMEDEFPYWSRLHLYWRTNPYYNTFYNSPSKAPNKGPATLSISLPKRTAGNSASTGVMTRKRKLEDSGASVPRPGSSKNSPRKQFIVVEDSPSPRSSSPDAEDERGESSSKDAALARITAEYKGRKRDRKDSPPRYQGPEGSGDTALTASQRHELRMAEIQLRRQELELEIQEKKSAAEMRRAQIEAEAHSQREKHELMMRLMEFVTGAGEAGGSK</sequence>
<feature type="compositionally biased region" description="Low complexity" evidence="1">
    <location>
        <begin position="224"/>
        <end position="234"/>
    </location>
</feature>
<name>A0A0D2L9H6_HYPSF</name>
<gene>
    <name evidence="2" type="ORF">HYPSUDRAFT_54058</name>
</gene>
<evidence type="ECO:0000256" key="1">
    <source>
        <dbReference type="SAM" id="MobiDB-lite"/>
    </source>
</evidence>
<dbReference type="EMBL" id="KN817540">
    <property type="protein sequence ID" value="KJA23872.1"/>
    <property type="molecule type" value="Genomic_DNA"/>
</dbReference>
<proteinExistence type="predicted"/>
<dbReference type="OMA" id="VVIYHIN"/>
<reference evidence="3" key="1">
    <citation type="submission" date="2014-04" db="EMBL/GenBank/DDBJ databases">
        <title>Evolutionary Origins and Diversification of the Mycorrhizal Mutualists.</title>
        <authorList>
            <consortium name="DOE Joint Genome Institute"/>
            <consortium name="Mycorrhizal Genomics Consortium"/>
            <person name="Kohler A."/>
            <person name="Kuo A."/>
            <person name="Nagy L.G."/>
            <person name="Floudas D."/>
            <person name="Copeland A."/>
            <person name="Barry K.W."/>
            <person name="Cichocki N."/>
            <person name="Veneault-Fourrey C."/>
            <person name="LaButti K."/>
            <person name="Lindquist E.A."/>
            <person name="Lipzen A."/>
            <person name="Lundell T."/>
            <person name="Morin E."/>
            <person name="Murat C."/>
            <person name="Riley R."/>
            <person name="Ohm R."/>
            <person name="Sun H."/>
            <person name="Tunlid A."/>
            <person name="Henrissat B."/>
            <person name="Grigoriev I.V."/>
            <person name="Hibbett D.S."/>
            <person name="Martin F."/>
        </authorList>
    </citation>
    <scope>NUCLEOTIDE SEQUENCE [LARGE SCALE GENOMIC DNA]</scope>
    <source>
        <strain evidence="3">FD-334 SS-4</strain>
    </source>
</reference>
<dbReference type="STRING" id="945553.A0A0D2L9H6"/>
<dbReference type="AlphaFoldDB" id="A0A0D2L9H6"/>
<organism evidence="2 3">
    <name type="scientific">Hypholoma sublateritium (strain FD-334 SS-4)</name>
    <dbReference type="NCBI Taxonomy" id="945553"/>
    <lineage>
        <taxon>Eukaryota</taxon>
        <taxon>Fungi</taxon>
        <taxon>Dikarya</taxon>
        <taxon>Basidiomycota</taxon>
        <taxon>Agaricomycotina</taxon>
        <taxon>Agaricomycetes</taxon>
        <taxon>Agaricomycetidae</taxon>
        <taxon>Agaricales</taxon>
        <taxon>Agaricineae</taxon>
        <taxon>Strophariaceae</taxon>
        <taxon>Hypholoma</taxon>
    </lineage>
</organism>
<dbReference type="OrthoDB" id="3182376at2759"/>